<accession>A0A9D4ZSA8</accession>
<feature type="domain" description="Saccharopine dehydrogenase NADP binding" evidence="1">
    <location>
        <begin position="47"/>
        <end position="171"/>
    </location>
</feature>
<reference evidence="2" key="1">
    <citation type="submission" date="2021-01" db="EMBL/GenBank/DDBJ databases">
        <title>Adiantum capillus-veneris genome.</title>
        <authorList>
            <person name="Fang Y."/>
            <person name="Liao Q."/>
        </authorList>
    </citation>
    <scope>NUCLEOTIDE SEQUENCE</scope>
    <source>
        <strain evidence="2">H3</strain>
        <tissue evidence="2">Leaf</tissue>
    </source>
</reference>
<sequence length="424" mass="45737">MSSSPLQQQVHELHALLSPKFLTPPQCRRLSSPICAAASAHPSNAKVLILGATGRVGGSTALALSRLCPDLKLFLAGRNRTRGEQLLRQINENAEFIHVDIDNMTSLEKAIDGKDIVVHAAGPFQRKEHCNVLESAISSKVAYVDVCDDQEYSQRTKGLHDKAKAANVPAITTAGIYPGVSNVMAAELVRLAKADEGEPEFLRFSYFTAGSGGAGPTILSTSFLLLGEKLLLKPYSGRLEIDFGKGVGRRSVYLLNLPEVASAHEVLGVPSVSARFGTEPMFWNWAMGAVASLAPPGFLKDRAKVEKLVGFANPLVRAVDGFVGEHVSMRVDFETTTGKKSVGLFTHKKLSVCVGVAVSAFVRAMLEGSTQPGVWYPEEPEGIAIEAREILLERAAEGTLNFVMNKSPWMIEQDPKRLGLGIYA</sequence>
<protein>
    <recommendedName>
        <fullName evidence="1">Saccharopine dehydrogenase NADP binding domain-containing protein</fullName>
    </recommendedName>
</protein>
<organism evidence="2 3">
    <name type="scientific">Adiantum capillus-veneris</name>
    <name type="common">Maidenhair fern</name>
    <dbReference type="NCBI Taxonomy" id="13818"/>
    <lineage>
        <taxon>Eukaryota</taxon>
        <taxon>Viridiplantae</taxon>
        <taxon>Streptophyta</taxon>
        <taxon>Embryophyta</taxon>
        <taxon>Tracheophyta</taxon>
        <taxon>Polypodiopsida</taxon>
        <taxon>Polypodiidae</taxon>
        <taxon>Polypodiales</taxon>
        <taxon>Pteridineae</taxon>
        <taxon>Pteridaceae</taxon>
        <taxon>Vittarioideae</taxon>
        <taxon>Adiantum</taxon>
    </lineage>
</organism>
<dbReference type="InterPro" id="IPR036291">
    <property type="entry name" value="NAD(P)-bd_dom_sf"/>
</dbReference>
<dbReference type="PANTHER" id="PTHR43796">
    <property type="entry name" value="CARBOXYNORSPERMIDINE SYNTHASE"/>
    <property type="match status" value="1"/>
</dbReference>
<dbReference type="InterPro" id="IPR005097">
    <property type="entry name" value="Sacchrp_dh_NADP-bd"/>
</dbReference>
<evidence type="ECO:0000313" key="2">
    <source>
        <dbReference type="EMBL" id="KAI5084221.1"/>
    </source>
</evidence>
<dbReference type="Proteomes" id="UP000886520">
    <property type="component" value="Chromosome 1"/>
</dbReference>
<dbReference type="Pfam" id="PF03435">
    <property type="entry name" value="Sacchrp_dh_NADP"/>
    <property type="match status" value="1"/>
</dbReference>
<dbReference type="AlphaFoldDB" id="A0A9D4ZSA8"/>
<comment type="caution">
    <text evidence="2">The sequence shown here is derived from an EMBL/GenBank/DDBJ whole genome shotgun (WGS) entry which is preliminary data.</text>
</comment>
<name>A0A9D4ZSA8_ADICA</name>
<dbReference type="Gene3D" id="3.40.50.720">
    <property type="entry name" value="NAD(P)-binding Rossmann-like Domain"/>
    <property type="match status" value="1"/>
</dbReference>
<dbReference type="OrthoDB" id="10268090at2759"/>
<evidence type="ECO:0000313" key="3">
    <source>
        <dbReference type="Proteomes" id="UP000886520"/>
    </source>
</evidence>
<gene>
    <name evidence="2" type="ORF">GOP47_0000390</name>
</gene>
<evidence type="ECO:0000259" key="1">
    <source>
        <dbReference type="Pfam" id="PF03435"/>
    </source>
</evidence>
<dbReference type="PANTHER" id="PTHR43796:SF2">
    <property type="entry name" value="CARBOXYNORSPERMIDINE SYNTHASE"/>
    <property type="match status" value="1"/>
</dbReference>
<dbReference type="EMBL" id="JABFUD020000001">
    <property type="protein sequence ID" value="KAI5084221.1"/>
    <property type="molecule type" value="Genomic_DNA"/>
</dbReference>
<dbReference type="SUPFAM" id="SSF51735">
    <property type="entry name" value="NAD(P)-binding Rossmann-fold domains"/>
    <property type="match status" value="1"/>
</dbReference>
<proteinExistence type="predicted"/>
<keyword evidence="3" id="KW-1185">Reference proteome</keyword>